<dbReference type="PANTHER" id="PTHR32440">
    <property type="entry name" value="PHOSPHATASE DCR2-RELATED-RELATED"/>
    <property type="match status" value="1"/>
</dbReference>
<dbReference type="Gene3D" id="3.60.21.10">
    <property type="match status" value="1"/>
</dbReference>
<organism evidence="2 3">
    <name type="scientific">Lentilactobacillus sunkii</name>
    <dbReference type="NCBI Taxonomy" id="481719"/>
    <lineage>
        <taxon>Bacteria</taxon>
        <taxon>Bacillati</taxon>
        <taxon>Bacillota</taxon>
        <taxon>Bacilli</taxon>
        <taxon>Lactobacillales</taxon>
        <taxon>Lactobacillaceae</taxon>
        <taxon>Lentilactobacillus</taxon>
    </lineage>
</organism>
<evidence type="ECO:0000313" key="3">
    <source>
        <dbReference type="Proteomes" id="UP000177010"/>
    </source>
</evidence>
<evidence type="ECO:0000313" key="2">
    <source>
        <dbReference type="EMBL" id="OFA13075.1"/>
    </source>
</evidence>
<accession>A0A1E7XJ02</accession>
<dbReference type="PANTHER" id="PTHR32440:SF11">
    <property type="entry name" value="METALLOPHOSPHOESTERASE DOMAIN-CONTAINING PROTEIN"/>
    <property type="match status" value="1"/>
</dbReference>
<proteinExistence type="predicted"/>
<comment type="caution">
    <text evidence="2">The sequence shown here is derived from an EMBL/GenBank/DDBJ whole genome shotgun (WGS) entry which is preliminary data.</text>
</comment>
<gene>
    <name evidence="2" type="primary">cpdA_1</name>
    <name evidence="2" type="ORF">LASUN_00740</name>
</gene>
<dbReference type="SUPFAM" id="SSF56300">
    <property type="entry name" value="Metallo-dependent phosphatases"/>
    <property type="match status" value="1"/>
</dbReference>
<evidence type="ECO:0000259" key="1">
    <source>
        <dbReference type="Pfam" id="PF00149"/>
    </source>
</evidence>
<dbReference type="Pfam" id="PF00149">
    <property type="entry name" value="Metallophos"/>
    <property type="match status" value="1"/>
</dbReference>
<reference evidence="2 3" key="1">
    <citation type="submission" date="2016-09" db="EMBL/GenBank/DDBJ databases">
        <title>Genome Sequence of Lactobacillus sunkii Strain CG01.</title>
        <authorList>
            <person name="Poehlein A."/>
            <person name="Gabris C."/>
            <person name="Bengelsdorf F.R."/>
            <person name="Duerre P."/>
            <person name="Daniel R."/>
        </authorList>
    </citation>
    <scope>NUCLEOTIDE SEQUENCE [LARGE SCALE GENOMIC DNA]</scope>
    <source>
        <strain evidence="2 3">CG_D</strain>
    </source>
</reference>
<dbReference type="EMBL" id="MIQE01000002">
    <property type="protein sequence ID" value="OFA13075.1"/>
    <property type="molecule type" value="Genomic_DNA"/>
</dbReference>
<dbReference type="GO" id="GO:0005737">
    <property type="term" value="C:cytoplasm"/>
    <property type="evidence" value="ECO:0007669"/>
    <property type="project" value="TreeGrafter"/>
</dbReference>
<sequence>MKLTIKDNQPFKICQLTDIHIGDFPLNAADQKTLNSLDKFLAAHSFDLIMITGDLIWGKLASNPVKSLGALFEVLNKYPIPVAITYGNHDAEGQFSRKDLRRIEERLKYPADKHHSQVVNDRESYALEVYDGDALRHVLYVWDSGAYSHWPDDEQYAAIESEQINWFLQLPYNRDQDDLDLGFLHIPFPEYNSAKLTILDGVQNEAVSSPETNSGLFYALKRQENVKAVFAGHDHDNNFVGSLRNLQLIYGNVTGYNTYGALPRGAREIDITPDSINTNILLFDEINSL</sequence>
<dbReference type="EC" id="3.1.4.17" evidence="2"/>
<dbReference type="InterPro" id="IPR029052">
    <property type="entry name" value="Metallo-depent_PP-like"/>
</dbReference>
<dbReference type="Proteomes" id="UP000177010">
    <property type="component" value="Unassembled WGS sequence"/>
</dbReference>
<dbReference type="GO" id="GO:0004114">
    <property type="term" value="F:3',5'-cyclic-nucleotide phosphodiesterase activity"/>
    <property type="evidence" value="ECO:0007669"/>
    <property type="project" value="UniProtKB-EC"/>
</dbReference>
<name>A0A1E7XJ02_9LACO</name>
<dbReference type="CDD" id="cd07383">
    <property type="entry name" value="MPP_Dcr2"/>
    <property type="match status" value="1"/>
</dbReference>
<protein>
    <submittedName>
        <fullName evidence="2">3',5'-cyclic adenosine monophosphate phosphodiesterase CpdA</fullName>
        <ecNumber evidence="2">3.1.4.17</ecNumber>
    </submittedName>
</protein>
<dbReference type="RefSeq" id="WP_070366858.1">
    <property type="nucleotide sequence ID" value="NZ_JAZHVW010000013.1"/>
</dbReference>
<dbReference type="InterPro" id="IPR004843">
    <property type="entry name" value="Calcineurin-like_PHP"/>
</dbReference>
<keyword evidence="2" id="KW-0378">Hydrolase</keyword>
<feature type="domain" description="Calcineurin-like phosphoesterase" evidence="1">
    <location>
        <begin position="11"/>
        <end position="236"/>
    </location>
</feature>
<dbReference type="STRING" id="481719.LASUN_00740"/>
<dbReference type="AlphaFoldDB" id="A0A1E7XJ02"/>